<sequence>MAEPERARGRTDPVGGAGRMPCGPRVGSRRIGSKVDHRRIGRLQEILIGMRIDRHDAERASRRGRDRVVLGPGGIGLPQRFGRGRAGDVPVDRQPVVVQHVDECDILGRGAEQREIAPQQRHRLAHEFGRRTASALRVLAEQQVRPREKALQLGCAAGAQCAHARGGKPPEIVWIVAGERGQHRIEFVECRIGRAVFRAQHAEQRLFVAGTNPGRERIGQRPQRGRRHRATDERERVERRMRAQVGGALRTQCTEMVEENGRAGELAQIVARDRRAEIAQRGTPADRSRFSGDERNGGRQLPRETRGRQPAGFRQHGRRSGERRGCIVAMLESVGGRRKPCVGRTHGPAARVGQCVRVGNVRRFWPHGHARLSSSSRSREPRRASAGSMRGLSGVSVGQRSGQIWTISKSSLRAPHSGHVQLIGTSSQRVPGAMPSSGSPASSS</sequence>
<protein>
    <submittedName>
        <fullName evidence="2">Uncharacterized protein</fullName>
    </submittedName>
</protein>
<feature type="region of interest" description="Disordered" evidence="1">
    <location>
        <begin position="213"/>
        <end position="239"/>
    </location>
</feature>
<feature type="region of interest" description="Disordered" evidence="1">
    <location>
        <begin position="275"/>
        <end position="321"/>
    </location>
</feature>
<feature type="region of interest" description="Disordered" evidence="1">
    <location>
        <begin position="369"/>
        <end position="397"/>
    </location>
</feature>
<reference evidence="2 3" key="1">
    <citation type="submission" date="2019-09" db="EMBL/GenBank/DDBJ databases">
        <authorList>
            <person name="Depoorter E."/>
        </authorList>
    </citation>
    <scope>NUCLEOTIDE SEQUENCE [LARGE SCALE GENOMIC DNA]</scope>
    <source>
        <strain evidence="2">LMG 6863</strain>
    </source>
</reference>
<accession>A0A6P2STY6</accession>
<gene>
    <name evidence="2" type="ORF">BLA6863_07502</name>
</gene>
<feature type="compositionally biased region" description="Basic and acidic residues" evidence="1">
    <location>
        <begin position="230"/>
        <end position="239"/>
    </location>
</feature>
<evidence type="ECO:0000313" key="3">
    <source>
        <dbReference type="Proteomes" id="UP000494170"/>
    </source>
</evidence>
<evidence type="ECO:0000313" key="2">
    <source>
        <dbReference type="EMBL" id="VWC47027.1"/>
    </source>
</evidence>
<feature type="region of interest" description="Disordered" evidence="1">
    <location>
        <begin position="424"/>
        <end position="444"/>
    </location>
</feature>
<name>A0A6P2STY6_BURL3</name>
<dbReference type="Proteomes" id="UP000494170">
    <property type="component" value="Unassembled WGS sequence"/>
</dbReference>
<feature type="compositionally biased region" description="Low complexity" evidence="1">
    <location>
        <begin position="431"/>
        <end position="444"/>
    </location>
</feature>
<organism evidence="2 3">
    <name type="scientific">Burkholderia lata (strain ATCC 17760 / DSM 23089 / LMG 22485 / NCIMB 9086 / R18194 / 383)</name>
    <dbReference type="NCBI Taxonomy" id="482957"/>
    <lineage>
        <taxon>Bacteria</taxon>
        <taxon>Pseudomonadati</taxon>
        <taxon>Pseudomonadota</taxon>
        <taxon>Betaproteobacteria</taxon>
        <taxon>Burkholderiales</taxon>
        <taxon>Burkholderiaceae</taxon>
        <taxon>Burkholderia</taxon>
        <taxon>Burkholderia cepacia complex</taxon>
    </lineage>
</organism>
<dbReference type="EMBL" id="CABVPY010000100">
    <property type="protein sequence ID" value="VWC47027.1"/>
    <property type="molecule type" value="Genomic_DNA"/>
</dbReference>
<evidence type="ECO:0000256" key="1">
    <source>
        <dbReference type="SAM" id="MobiDB-lite"/>
    </source>
</evidence>
<feature type="compositionally biased region" description="Basic and acidic residues" evidence="1">
    <location>
        <begin position="275"/>
        <end position="307"/>
    </location>
</feature>
<feature type="compositionally biased region" description="Basic and acidic residues" evidence="1">
    <location>
        <begin position="1"/>
        <end position="11"/>
    </location>
</feature>
<proteinExistence type="predicted"/>
<dbReference type="AlphaFoldDB" id="A0A6P2STY6"/>
<feature type="region of interest" description="Disordered" evidence="1">
    <location>
        <begin position="1"/>
        <end position="33"/>
    </location>
</feature>